<proteinExistence type="predicted"/>
<sequence length="229" mass="26304">MSWLRSAVNKAVDVGGNNPITRTVRNYADTVVHHAGQVVVEGTKVFQDRIGSQNFQSFKFTVKRLEEVSVSCTGLERIQLLRRWSVQLKGIDRLPGILLDDNAKVHVQTHISNEAIDSPRKASLALYYDSDLGGEPMNFREVFLHSQALEGIIMSMVSCRNANCFILFFEMHVTNLKKMFYRVLKSETIFIIVFSSCFNLREDLLVFIYLYIYWKLTNNKKGTKIIVEK</sequence>
<keyword evidence="2" id="KW-1185">Reference proteome</keyword>
<dbReference type="EMBL" id="JACGCM010000790">
    <property type="protein sequence ID" value="KAF6166466.1"/>
    <property type="molecule type" value="Genomic_DNA"/>
</dbReference>
<dbReference type="AlphaFoldDB" id="A0A7J7NGZ9"/>
<evidence type="ECO:0000313" key="1">
    <source>
        <dbReference type="EMBL" id="KAF6166466.1"/>
    </source>
</evidence>
<comment type="caution">
    <text evidence="1">The sequence shown here is derived from an EMBL/GenBank/DDBJ whole genome shotgun (WGS) entry which is preliminary data.</text>
</comment>
<gene>
    <name evidence="1" type="ORF">GIB67_038203</name>
</gene>
<name>A0A7J7NGZ9_9MAGN</name>
<organism evidence="1 2">
    <name type="scientific">Kingdonia uniflora</name>
    <dbReference type="NCBI Taxonomy" id="39325"/>
    <lineage>
        <taxon>Eukaryota</taxon>
        <taxon>Viridiplantae</taxon>
        <taxon>Streptophyta</taxon>
        <taxon>Embryophyta</taxon>
        <taxon>Tracheophyta</taxon>
        <taxon>Spermatophyta</taxon>
        <taxon>Magnoliopsida</taxon>
        <taxon>Ranunculales</taxon>
        <taxon>Circaeasteraceae</taxon>
        <taxon>Kingdonia</taxon>
    </lineage>
</organism>
<accession>A0A7J7NGZ9</accession>
<dbReference type="PANTHER" id="PTHR34121">
    <property type="entry name" value="MYOSIN-11"/>
    <property type="match status" value="1"/>
</dbReference>
<dbReference type="PANTHER" id="PTHR34121:SF1">
    <property type="entry name" value="FILAMIN-A-INTERACTING PROTEIN 1"/>
    <property type="match status" value="1"/>
</dbReference>
<protein>
    <submittedName>
        <fullName evidence="1">Uncharacterized protein</fullName>
    </submittedName>
</protein>
<reference evidence="1 2" key="1">
    <citation type="journal article" date="2020" name="IScience">
        <title>Genome Sequencing of the Endangered Kingdonia uniflora (Circaeasteraceae, Ranunculales) Reveals Potential Mechanisms of Evolutionary Specialization.</title>
        <authorList>
            <person name="Sun Y."/>
            <person name="Deng T."/>
            <person name="Zhang A."/>
            <person name="Moore M.J."/>
            <person name="Landis J.B."/>
            <person name="Lin N."/>
            <person name="Zhang H."/>
            <person name="Zhang X."/>
            <person name="Huang J."/>
            <person name="Zhang X."/>
            <person name="Sun H."/>
            <person name="Wang H."/>
        </authorList>
    </citation>
    <scope>NUCLEOTIDE SEQUENCE [LARGE SCALE GENOMIC DNA]</scope>
    <source>
        <strain evidence="1">TB1705</strain>
        <tissue evidence="1">Leaf</tissue>
    </source>
</reference>
<dbReference type="Proteomes" id="UP000541444">
    <property type="component" value="Unassembled WGS sequence"/>
</dbReference>
<dbReference type="OrthoDB" id="2019255at2759"/>
<evidence type="ECO:0000313" key="2">
    <source>
        <dbReference type="Proteomes" id="UP000541444"/>
    </source>
</evidence>